<evidence type="ECO:0000313" key="1">
    <source>
        <dbReference type="WBParaSite" id="MCU_000938-RA"/>
    </source>
</evidence>
<accession>A0A5K3EJ06</accession>
<protein>
    <submittedName>
        <fullName evidence="1">Inner membrane protein</fullName>
    </submittedName>
</protein>
<organism evidence="1">
    <name type="scientific">Mesocestoides corti</name>
    <name type="common">Flatworm</name>
    <dbReference type="NCBI Taxonomy" id="53468"/>
    <lineage>
        <taxon>Eukaryota</taxon>
        <taxon>Metazoa</taxon>
        <taxon>Spiralia</taxon>
        <taxon>Lophotrochozoa</taxon>
        <taxon>Platyhelminthes</taxon>
        <taxon>Cestoda</taxon>
        <taxon>Eucestoda</taxon>
        <taxon>Cyclophyllidea</taxon>
        <taxon>Mesocestoididae</taxon>
        <taxon>Mesocestoides</taxon>
    </lineage>
</organism>
<reference evidence="1" key="1">
    <citation type="submission" date="2019-11" db="UniProtKB">
        <authorList>
            <consortium name="WormBaseParasite"/>
        </authorList>
    </citation>
    <scope>IDENTIFICATION</scope>
</reference>
<sequence>MKKTRTTDNALLINNKPELNVIRVPHDVFDTHIHPLIRFCLWLAAYLSRMPLEHSDTEDWLRPPR</sequence>
<name>A0A5K3EJ06_MESCO</name>
<proteinExistence type="predicted"/>
<dbReference type="AlphaFoldDB" id="A0A5K3EJ06"/>
<dbReference type="WBParaSite" id="MCU_000938-RA">
    <property type="protein sequence ID" value="MCU_000938-RA"/>
    <property type="gene ID" value="MCU_000938"/>
</dbReference>